<dbReference type="AlphaFoldDB" id="A0A8J4A637"/>
<comment type="caution">
    <text evidence="2">The sequence shown here is derived from an EMBL/GenBank/DDBJ whole genome shotgun (WGS) entry which is preliminary data.</text>
</comment>
<accession>A0A8J4A637</accession>
<protein>
    <submittedName>
        <fullName evidence="2">Uncharacterized protein</fullName>
    </submittedName>
</protein>
<evidence type="ECO:0000256" key="1">
    <source>
        <dbReference type="SAM" id="MobiDB-lite"/>
    </source>
</evidence>
<gene>
    <name evidence="2" type="ORF">NUM_08300</name>
</gene>
<feature type="compositionally biased region" description="Basic and acidic residues" evidence="1">
    <location>
        <begin position="81"/>
        <end position="99"/>
    </location>
</feature>
<proteinExistence type="predicted"/>
<dbReference type="EMBL" id="BOPO01000007">
    <property type="protein sequence ID" value="GIL25576.1"/>
    <property type="molecule type" value="Genomic_DNA"/>
</dbReference>
<organism evidence="2 3">
    <name type="scientific">Actinocatenispora comari</name>
    <dbReference type="NCBI Taxonomy" id="2807577"/>
    <lineage>
        <taxon>Bacteria</taxon>
        <taxon>Bacillati</taxon>
        <taxon>Actinomycetota</taxon>
        <taxon>Actinomycetes</taxon>
        <taxon>Micromonosporales</taxon>
        <taxon>Micromonosporaceae</taxon>
        <taxon>Actinocatenispora</taxon>
    </lineage>
</organism>
<dbReference type="Proteomes" id="UP000614996">
    <property type="component" value="Unassembled WGS sequence"/>
</dbReference>
<feature type="compositionally biased region" description="Basic and acidic residues" evidence="1">
    <location>
        <begin position="62"/>
        <end position="73"/>
    </location>
</feature>
<evidence type="ECO:0000313" key="3">
    <source>
        <dbReference type="Proteomes" id="UP000614996"/>
    </source>
</evidence>
<name>A0A8J4A637_9ACTN</name>
<reference evidence="3" key="1">
    <citation type="journal article" date="2021" name="Int. J. Syst. Evol. Microbiol.">
        <title>Actinocatenispora comari sp. nov., an endophytic actinomycete isolated from aerial parts of Comarum salesowianum.</title>
        <authorList>
            <person name="Oyunbileg N."/>
            <person name="Iizaka Y."/>
            <person name="Hamada M."/>
            <person name="Davaapurev B.O."/>
            <person name="Fukumoto A."/>
            <person name="Tsetseg B."/>
            <person name="Kato F."/>
            <person name="Tamura T."/>
            <person name="Batkhuu J."/>
            <person name="Anzai Y."/>
        </authorList>
    </citation>
    <scope>NUCLEOTIDE SEQUENCE [LARGE SCALE GENOMIC DNA]</scope>
    <source>
        <strain evidence="3">NUM-2625</strain>
    </source>
</reference>
<sequence>MRAGYRFGRERQVTAGRRHDRLSDSRAVVARPVERHRPRRASSGARAGSQWEAPAPPPDPGHASERRAAKDEPAPGSVASARDRGEQRAAADRTTADVT</sequence>
<evidence type="ECO:0000313" key="2">
    <source>
        <dbReference type="EMBL" id="GIL25576.1"/>
    </source>
</evidence>
<feature type="region of interest" description="Disordered" evidence="1">
    <location>
        <begin position="1"/>
        <end position="99"/>
    </location>
</feature>
<keyword evidence="3" id="KW-1185">Reference proteome</keyword>